<dbReference type="Pfam" id="PF13417">
    <property type="entry name" value="GST_N_3"/>
    <property type="match status" value="1"/>
</dbReference>
<dbReference type="PANTHER" id="PTHR43968">
    <property type="match status" value="1"/>
</dbReference>
<evidence type="ECO:0008006" key="5">
    <source>
        <dbReference type="Google" id="ProtNLM"/>
    </source>
</evidence>
<dbReference type="SUPFAM" id="SSF52833">
    <property type="entry name" value="Thioredoxin-like"/>
    <property type="match status" value="1"/>
</dbReference>
<dbReference type="InterPro" id="IPR050983">
    <property type="entry name" value="GST_Omega/HSP26"/>
</dbReference>
<evidence type="ECO:0000313" key="3">
    <source>
        <dbReference type="EMBL" id="KAG1315640.1"/>
    </source>
</evidence>
<dbReference type="InterPro" id="IPR004045">
    <property type="entry name" value="Glutathione_S-Trfase_N"/>
</dbReference>
<dbReference type="Pfam" id="PF13410">
    <property type="entry name" value="GST_C_2"/>
    <property type="match status" value="1"/>
</dbReference>
<dbReference type="SFLD" id="SFLDS00019">
    <property type="entry name" value="Glutathione_Transferase_(cytos"/>
    <property type="match status" value="1"/>
</dbReference>
<evidence type="ECO:0000313" key="4">
    <source>
        <dbReference type="Proteomes" id="UP000716291"/>
    </source>
</evidence>
<dbReference type="Gene3D" id="1.20.1050.10">
    <property type="match status" value="1"/>
</dbReference>
<dbReference type="GO" id="GO:0005737">
    <property type="term" value="C:cytoplasm"/>
    <property type="evidence" value="ECO:0007669"/>
    <property type="project" value="TreeGrafter"/>
</dbReference>
<dbReference type="InterPro" id="IPR036282">
    <property type="entry name" value="Glutathione-S-Trfase_C_sf"/>
</dbReference>
<dbReference type="EMBL" id="JAANQT010000031">
    <property type="protein sequence ID" value="KAG1315640.1"/>
    <property type="molecule type" value="Genomic_DNA"/>
</dbReference>
<reference evidence="3" key="1">
    <citation type="journal article" date="2020" name="Microb. Genom.">
        <title>Genetic diversity of clinical and environmental Mucorales isolates obtained from an investigation of mucormycosis cases among solid organ transplant recipients.</title>
        <authorList>
            <person name="Nguyen M.H."/>
            <person name="Kaul D."/>
            <person name="Muto C."/>
            <person name="Cheng S.J."/>
            <person name="Richter R.A."/>
            <person name="Bruno V.M."/>
            <person name="Liu G."/>
            <person name="Beyhan S."/>
            <person name="Sundermann A.J."/>
            <person name="Mounaud S."/>
            <person name="Pasculle A.W."/>
            <person name="Nierman W.C."/>
            <person name="Driscoll E."/>
            <person name="Cumbie R."/>
            <person name="Clancy C.J."/>
            <person name="Dupont C.L."/>
        </authorList>
    </citation>
    <scope>NUCLEOTIDE SEQUENCE</scope>
    <source>
        <strain evidence="3">GL11</strain>
    </source>
</reference>
<accession>A0A9P6XK96</accession>
<dbReference type="AlphaFoldDB" id="A0A9P6XK96"/>
<dbReference type="InterPro" id="IPR010987">
    <property type="entry name" value="Glutathione-S-Trfase_C-like"/>
</dbReference>
<comment type="caution">
    <text evidence="3">The sequence shown here is derived from an EMBL/GenBank/DDBJ whole genome shotgun (WGS) entry which is preliminary data.</text>
</comment>
<dbReference type="SUPFAM" id="SSF47616">
    <property type="entry name" value="GST C-terminal domain-like"/>
    <property type="match status" value="1"/>
</dbReference>
<feature type="domain" description="GST N-terminal" evidence="1">
    <location>
        <begin position="2"/>
        <end position="78"/>
    </location>
</feature>
<dbReference type="OrthoDB" id="249703at2759"/>
<dbReference type="PANTHER" id="PTHR43968:SF6">
    <property type="entry name" value="GLUTATHIONE S-TRANSFERASE OMEGA"/>
    <property type="match status" value="1"/>
</dbReference>
<dbReference type="InterPro" id="IPR040079">
    <property type="entry name" value="Glutathione_S-Trfase"/>
</dbReference>
<feature type="domain" description="GST C-terminal" evidence="2">
    <location>
        <begin position="82"/>
        <end position="219"/>
    </location>
</feature>
<keyword evidence="4" id="KW-1185">Reference proteome</keyword>
<protein>
    <recommendedName>
        <fullName evidence="5">Glutathione S-transferase</fullName>
    </recommendedName>
</protein>
<organism evidence="3 4">
    <name type="scientific">Rhizopus oryzae</name>
    <name type="common">Mucormycosis agent</name>
    <name type="synonym">Rhizopus arrhizus var. delemar</name>
    <dbReference type="NCBI Taxonomy" id="64495"/>
    <lineage>
        <taxon>Eukaryota</taxon>
        <taxon>Fungi</taxon>
        <taxon>Fungi incertae sedis</taxon>
        <taxon>Mucoromycota</taxon>
        <taxon>Mucoromycotina</taxon>
        <taxon>Mucoromycetes</taxon>
        <taxon>Mucorales</taxon>
        <taxon>Mucorineae</taxon>
        <taxon>Rhizopodaceae</taxon>
        <taxon>Rhizopus</taxon>
    </lineage>
</organism>
<proteinExistence type="predicted"/>
<dbReference type="PROSITE" id="PS50405">
    <property type="entry name" value="GST_CTER"/>
    <property type="match status" value="1"/>
</dbReference>
<dbReference type="InterPro" id="IPR036249">
    <property type="entry name" value="Thioredoxin-like_sf"/>
</dbReference>
<dbReference type="CDD" id="cd00299">
    <property type="entry name" value="GST_C_family"/>
    <property type="match status" value="1"/>
</dbReference>
<evidence type="ECO:0000259" key="1">
    <source>
        <dbReference type="PROSITE" id="PS50404"/>
    </source>
</evidence>
<dbReference type="PROSITE" id="PS50404">
    <property type="entry name" value="GST_NTER"/>
    <property type="match status" value="1"/>
</dbReference>
<sequence>MSVPIIIGARFSTYTRTIRMALIYLNVPHQLEKASPHSELAFKHNPFGRIPSLLHNDKVVFETMAIRDYIDAQFSDKLTPKDLETKMKMSQMISVLSDYVFHHVILNFAKYRDACERQGKSGEELSNLLKPALIKAIGIIKTVEQMVPQDDFLCGNSLTWADYFFYPVAADIYALPEKEEFIEASPKLFHWYKRFEMRKEAVQTYPGTVADKKANKSNI</sequence>
<dbReference type="Gene3D" id="3.40.30.10">
    <property type="entry name" value="Glutaredoxin"/>
    <property type="match status" value="1"/>
</dbReference>
<evidence type="ECO:0000259" key="2">
    <source>
        <dbReference type="PROSITE" id="PS50405"/>
    </source>
</evidence>
<name>A0A9P6XK96_RHIOR</name>
<dbReference type="Proteomes" id="UP000716291">
    <property type="component" value="Unassembled WGS sequence"/>
</dbReference>
<gene>
    <name evidence="3" type="ORF">G6F64_000519</name>
</gene>